<evidence type="ECO:0000313" key="1">
    <source>
        <dbReference type="EMBL" id="PMD57620.1"/>
    </source>
</evidence>
<dbReference type="AlphaFoldDB" id="A0A2J6T3K5"/>
<gene>
    <name evidence="1" type="ORF">K444DRAFT_31266</name>
</gene>
<dbReference type="EMBL" id="KZ613846">
    <property type="protein sequence ID" value="PMD57620.1"/>
    <property type="molecule type" value="Genomic_DNA"/>
</dbReference>
<dbReference type="InParanoid" id="A0A2J6T3K5"/>
<dbReference type="GeneID" id="36579902"/>
<organism evidence="1 2">
    <name type="scientific">Hyaloscypha bicolor E</name>
    <dbReference type="NCBI Taxonomy" id="1095630"/>
    <lineage>
        <taxon>Eukaryota</taxon>
        <taxon>Fungi</taxon>
        <taxon>Dikarya</taxon>
        <taxon>Ascomycota</taxon>
        <taxon>Pezizomycotina</taxon>
        <taxon>Leotiomycetes</taxon>
        <taxon>Helotiales</taxon>
        <taxon>Hyaloscyphaceae</taxon>
        <taxon>Hyaloscypha</taxon>
        <taxon>Hyaloscypha bicolor</taxon>
    </lineage>
</organism>
<sequence>MSPNFCLPHSVPCPAGGKRPSSALSTCRSHKFAIGRFETSKNASTAWIFVVFERERTIFERSRSPFKVLGLLTSANSIGDWGLAGNSLVTSCSLDTPCMRQCNLFNIRHPFAGNKNSVVLPRGSRSEEEVLPDVCVRQRGPPRRVDLGFLARLLFLFSQVSNCIKDWKENCIYVLEEEFLQSLCKMKLAFSVPDLHN</sequence>
<dbReference type="RefSeq" id="XP_024734524.1">
    <property type="nucleotide sequence ID" value="XM_024871820.1"/>
</dbReference>
<keyword evidence="2" id="KW-1185">Reference proteome</keyword>
<reference evidence="1 2" key="1">
    <citation type="submission" date="2016-04" db="EMBL/GenBank/DDBJ databases">
        <title>A degradative enzymes factory behind the ericoid mycorrhizal symbiosis.</title>
        <authorList>
            <consortium name="DOE Joint Genome Institute"/>
            <person name="Martino E."/>
            <person name="Morin E."/>
            <person name="Grelet G."/>
            <person name="Kuo A."/>
            <person name="Kohler A."/>
            <person name="Daghino S."/>
            <person name="Barry K."/>
            <person name="Choi C."/>
            <person name="Cichocki N."/>
            <person name="Clum A."/>
            <person name="Copeland A."/>
            <person name="Hainaut M."/>
            <person name="Haridas S."/>
            <person name="Labutti K."/>
            <person name="Lindquist E."/>
            <person name="Lipzen A."/>
            <person name="Khouja H.-R."/>
            <person name="Murat C."/>
            <person name="Ohm R."/>
            <person name="Olson A."/>
            <person name="Spatafora J."/>
            <person name="Veneault-Fourrey C."/>
            <person name="Henrissat B."/>
            <person name="Grigoriev I."/>
            <person name="Martin F."/>
            <person name="Perotto S."/>
        </authorList>
    </citation>
    <scope>NUCLEOTIDE SEQUENCE [LARGE SCALE GENOMIC DNA]</scope>
    <source>
        <strain evidence="1 2">E</strain>
    </source>
</reference>
<proteinExistence type="predicted"/>
<name>A0A2J6T3K5_9HELO</name>
<protein>
    <submittedName>
        <fullName evidence="1">Uncharacterized protein</fullName>
    </submittedName>
</protein>
<accession>A0A2J6T3K5</accession>
<evidence type="ECO:0000313" key="2">
    <source>
        <dbReference type="Proteomes" id="UP000235371"/>
    </source>
</evidence>
<dbReference type="Proteomes" id="UP000235371">
    <property type="component" value="Unassembled WGS sequence"/>
</dbReference>